<name>K4KF79_SIMAS</name>
<dbReference type="eggNOG" id="ENOG50334AF">
    <property type="taxonomic scope" value="Bacteria"/>
</dbReference>
<dbReference type="AlphaFoldDB" id="K4KF79"/>
<dbReference type="OrthoDB" id="5702555at2"/>
<dbReference type="STRING" id="1117647.M5M_01960"/>
<gene>
    <name evidence="2" type="ordered locus">M5M_01960</name>
</gene>
<evidence type="ECO:0000313" key="2">
    <source>
        <dbReference type="EMBL" id="AFU97611.1"/>
    </source>
</evidence>
<evidence type="ECO:0000313" key="3">
    <source>
        <dbReference type="Proteomes" id="UP000000466"/>
    </source>
</evidence>
<dbReference type="KEGG" id="saga:M5M_01960"/>
<reference evidence="2 3" key="1">
    <citation type="journal article" date="2013" name="Genome Announc.">
        <title>Complete genome sequence of Simiduia agarivorans SA1(T), a marine bacterium able to degrade a variety of polysaccharides.</title>
        <authorList>
            <person name="Lin S.Y."/>
            <person name="Shieh W.Y."/>
            <person name="Chen J.S."/>
            <person name="Tang S.L."/>
        </authorList>
    </citation>
    <scope>NUCLEOTIDE SEQUENCE [LARGE SCALE GENOMIC DNA]</scope>
    <source>
        <strain evidence="3">DSM 21679 / JCM 13881 / BCRC 17597 / SA1</strain>
    </source>
</reference>
<sequence length="94" mass="9913">MDFDDWKVGGDGRSASHPSGFTLTIEGNPKDPSAVNPGRFPPGLSAIEQVRLLRHGVEAIASAAKRVAPAMPKSPSDRPVLSIKRKSPDAKTPA</sequence>
<evidence type="ECO:0000256" key="1">
    <source>
        <dbReference type="SAM" id="MobiDB-lite"/>
    </source>
</evidence>
<dbReference type="HOGENOM" id="CLU_2153828_0_0_6"/>
<proteinExistence type="predicted"/>
<feature type="region of interest" description="Disordered" evidence="1">
    <location>
        <begin position="66"/>
        <end position="94"/>
    </location>
</feature>
<accession>K4KF79</accession>
<protein>
    <submittedName>
        <fullName evidence="2">Uncharacterized protein</fullName>
    </submittedName>
</protein>
<feature type="region of interest" description="Disordered" evidence="1">
    <location>
        <begin position="1"/>
        <end position="37"/>
    </location>
</feature>
<organism evidence="2 3">
    <name type="scientific">Simiduia agarivorans (strain DSM 21679 / JCM 13881 / BCRC 17597 / SA1)</name>
    <dbReference type="NCBI Taxonomy" id="1117647"/>
    <lineage>
        <taxon>Bacteria</taxon>
        <taxon>Pseudomonadati</taxon>
        <taxon>Pseudomonadota</taxon>
        <taxon>Gammaproteobacteria</taxon>
        <taxon>Cellvibrionales</taxon>
        <taxon>Cellvibrionaceae</taxon>
        <taxon>Simiduia</taxon>
    </lineage>
</organism>
<dbReference type="Proteomes" id="UP000000466">
    <property type="component" value="Chromosome"/>
</dbReference>
<dbReference type="EMBL" id="CP003746">
    <property type="protein sequence ID" value="AFU97611.1"/>
    <property type="molecule type" value="Genomic_DNA"/>
</dbReference>
<feature type="compositionally biased region" description="Basic and acidic residues" evidence="1">
    <location>
        <begin position="1"/>
        <end position="10"/>
    </location>
</feature>
<keyword evidence="3" id="KW-1185">Reference proteome</keyword>
<dbReference type="RefSeq" id="WP_015045784.1">
    <property type="nucleotide sequence ID" value="NC_018868.3"/>
</dbReference>